<evidence type="ECO:0000313" key="3">
    <source>
        <dbReference type="Proteomes" id="UP000006039"/>
    </source>
</evidence>
<dbReference type="EnsemblFungi" id="EJT71127">
    <property type="protein sequence ID" value="EJT71127"/>
    <property type="gene ID" value="GGTG_10387"/>
</dbReference>
<evidence type="ECO:0008006" key="4">
    <source>
        <dbReference type="Google" id="ProtNLM"/>
    </source>
</evidence>
<organism evidence="1">
    <name type="scientific">Gaeumannomyces tritici (strain R3-111a-1)</name>
    <name type="common">Wheat and barley take-all root rot fungus</name>
    <name type="synonym">Gaeumannomyces graminis var. tritici</name>
    <dbReference type="NCBI Taxonomy" id="644352"/>
    <lineage>
        <taxon>Eukaryota</taxon>
        <taxon>Fungi</taxon>
        <taxon>Dikarya</taxon>
        <taxon>Ascomycota</taxon>
        <taxon>Pezizomycotina</taxon>
        <taxon>Sordariomycetes</taxon>
        <taxon>Sordariomycetidae</taxon>
        <taxon>Magnaporthales</taxon>
        <taxon>Magnaporthaceae</taxon>
        <taxon>Gaeumannomyces</taxon>
    </lineage>
</organism>
<dbReference type="OrthoDB" id="1874341at2759"/>
<reference evidence="2" key="5">
    <citation type="submission" date="2018-04" db="UniProtKB">
        <authorList>
            <consortium name="EnsemblFungi"/>
        </authorList>
    </citation>
    <scope>IDENTIFICATION</scope>
    <source>
        <strain evidence="2">R3-111a-1</strain>
    </source>
</reference>
<dbReference type="eggNOG" id="ENOG502SZCE">
    <property type="taxonomic scope" value="Eukaryota"/>
</dbReference>
<reference evidence="1" key="2">
    <citation type="submission" date="2010-07" db="EMBL/GenBank/DDBJ databases">
        <authorList>
            <consortium name="The Broad Institute Genome Sequencing Platform"/>
            <consortium name="Broad Institute Genome Sequencing Center for Infectious Disease"/>
            <person name="Ma L.-J."/>
            <person name="Dead R."/>
            <person name="Young S."/>
            <person name="Zeng Q."/>
            <person name="Koehrsen M."/>
            <person name="Alvarado L."/>
            <person name="Berlin A."/>
            <person name="Chapman S.B."/>
            <person name="Chen Z."/>
            <person name="Freedman E."/>
            <person name="Gellesch M."/>
            <person name="Goldberg J."/>
            <person name="Griggs A."/>
            <person name="Gujja S."/>
            <person name="Heilman E.R."/>
            <person name="Heiman D."/>
            <person name="Hepburn T."/>
            <person name="Howarth C."/>
            <person name="Jen D."/>
            <person name="Larson L."/>
            <person name="Mehta T."/>
            <person name="Neiman D."/>
            <person name="Pearson M."/>
            <person name="Roberts A."/>
            <person name="Saif S."/>
            <person name="Shea T."/>
            <person name="Shenoy N."/>
            <person name="Sisk P."/>
            <person name="Stolte C."/>
            <person name="Sykes S."/>
            <person name="Walk T."/>
            <person name="White J."/>
            <person name="Yandava C."/>
            <person name="Haas B."/>
            <person name="Nusbaum C."/>
            <person name="Birren B."/>
        </authorList>
    </citation>
    <scope>NUCLEOTIDE SEQUENCE</scope>
    <source>
        <strain evidence="1">R3-111a-1</strain>
    </source>
</reference>
<dbReference type="VEuPathDB" id="FungiDB:GGTG_10387"/>
<reference evidence="1" key="3">
    <citation type="submission" date="2010-09" db="EMBL/GenBank/DDBJ databases">
        <title>Annotation of Gaeumannomyces graminis var. tritici R3-111a-1.</title>
        <authorList>
            <consortium name="The Broad Institute Genome Sequencing Platform"/>
            <person name="Ma L.-J."/>
            <person name="Dead R."/>
            <person name="Young S.K."/>
            <person name="Zeng Q."/>
            <person name="Gargeya S."/>
            <person name="Fitzgerald M."/>
            <person name="Haas B."/>
            <person name="Abouelleil A."/>
            <person name="Alvarado L."/>
            <person name="Arachchi H.M."/>
            <person name="Berlin A."/>
            <person name="Brown A."/>
            <person name="Chapman S.B."/>
            <person name="Chen Z."/>
            <person name="Dunbar C."/>
            <person name="Freedman E."/>
            <person name="Gearin G."/>
            <person name="Gellesch M."/>
            <person name="Goldberg J."/>
            <person name="Griggs A."/>
            <person name="Gujja S."/>
            <person name="Heiman D."/>
            <person name="Howarth C."/>
            <person name="Larson L."/>
            <person name="Lui A."/>
            <person name="MacDonald P.J.P."/>
            <person name="Mehta T."/>
            <person name="Montmayeur A."/>
            <person name="Murphy C."/>
            <person name="Neiman D."/>
            <person name="Pearson M."/>
            <person name="Priest M."/>
            <person name="Roberts A."/>
            <person name="Saif S."/>
            <person name="Shea T."/>
            <person name="Shenoy N."/>
            <person name="Sisk P."/>
            <person name="Stolte C."/>
            <person name="Sykes S."/>
            <person name="Yandava C."/>
            <person name="Wortman J."/>
            <person name="Nusbaum C."/>
            <person name="Birren B."/>
        </authorList>
    </citation>
    <scope>NUCLEOTIDE SEQUENCE</scope>
    <source>
        <strain evidence="1">R3-111a-1</strain>
    </source>
</reference>
<dbReference type="HOGENOM" id="CLU_012285_1_0_1"/>
<sequence length="1019" mass="113160">MAMNEAYYRPALKSSVDIQLQTAFSDGNWPTVVRLADKRAKALNDPYYEVVKTCAESRLEGPLERCAALILMDSLVRAGTAPKEAEALELLEWACRDIRGSFNYSETLGTLRARWVKANPRSPAAPLSLRACIQNWDLVNAQQIAAILDKSSSSPSQRHYMYWSILLTYMLSTSDEHCPKEKQKIYSMLAMRQLERAAETTETTPAANADGVDGKSLDRGLRTDEEVVFYYRLLASHGPPDDFLKRMRSPTLGALKQFDQGRKHLLLEALRVFESRGQWEAVFEFCLHALQRKENDGSPSFLAADWVVWRLFIAAAARVPNQDEAFGKVQDLLSTFADAVKSRKVSPMYTKNIGLALVQLAFQLPEHGLEPQFDGPASATPRVVQLALFLEQHGREISAMDDVKAYVEQLSFPEARYLVDDVLMKRIFSKKPSSELSALYVKLRYFLTSCPQTLAHVPSVAASGQIQSIPRCKYCSVACAGTECHGCLAIIAGLALDLYVENEKKADQSQQESDRVPNVELALVVAMCLLKLAGFRPGFMRQPRLQKTITPLVLQAVAVLDTQLEKTPNQPPLRLFLAQLYLLLGCASRAYEVWRPLGVKRTIHDALSPLLFDRISTISPGLFAEPKPLMESLRMHYAYSLKDPSPVKIWDAFDSGSYSSVLEVTGYCDKLRRSCTLVMAVVEERRAARALGGRQDDLDDIPFLDGIFDDTELVTTIDHGSIPDFESSLTPRLAQSLGVGPPPSNTRSHLSLLGEEFLQLCAFAPSKDFKPTKPNDAADHDFVYVSERLIAVHESLTRFIHLEDTTLLLTSAEESYYNALTLLSGAMMISLVTVRGEEMPVSFGASTTALKTAMATLRNALLPREASPADTAPVKHVTLGQLSDPHTMAMLRETALAVRLGAALVLGYHDSQMARDRTGKTSLHKDAVAEMKVLVKLAFQILDDIKERIKLIKSELAEPTWKDRVIQWTYGEGEDGAGQEPSKSVFETIGGRTAVEAWAGKVVESWREGIKGWGMVKME</sequence>
<evidence type="ECO:0000313" key="2">
    <source>
        <dbReference type="EnsemblFungi" id="EJT71127"/>
    </source>
</evidence>
<evidence type="ECO:0000313" key="1">
    <source>
        <dbReference type="EMBL" id="EJT71127.1"/>
    </source>
</evidence>
<dbReference type="EMBL" id="GL385400">
    <property type="protein sequence ID" value="EJT71127.1"/>
    <property type="molecule type" value="Genomic_DNA"/>
</dbReference>
<gene>
    <name evidence="2" type="primary">20350845</name>
    <name evidence="1" type="ORF">GGTG_10387</name>
</gene>
<dbReference type="Pfam" id="PF09797">
    <property type="entry name" value="NatB_MDM20"/>
    <property type="match status" value="1"/>
</dbReference>
<proteinExistence type="predicted"/>
<keyword evidence="3" id="KW-1185">Reference proteome</keyword>
<dbReference type="InterPro" id="IPR019183">
    <property type="entry name" value="NAA25_NatB_aux_su"/>
</dbReference>
<dbReference type="RefSeq" id="XP_009226524.1">
    <property type="nucleotide sequence ID" value="XM_009228260.1"/>
</dbReference>
<accession>J3PA61</accession>
<dbReference type="AlphaFoldDB" id="J3PA61"/>
<dbReference type="STRING" id="644352.J3PA61"/>
<dbReference type="GeneID" id="20350845"/>
<protein>
    <recommendedName>
        <fullName evidence="4">N-acetyltransferase B complex non catalytic subunit</fullName>
    </recommendedName>
</protein>
<name>J3PA61_GAET3</name>
<reference evidence="3" key="1">
    <citation type="submission" date="2010-07" db="EMBL/GenBank/DDBJ databases">
        <title>The genome sequence of Gaeumannomyces graminis var. tritici strain R3-111a-1.</title>
        <authorList>
            <consortium name="The Broad Institute Genome Sequencing Platform"/>
            <person name="Ma L.-J."/>
            <person name="Dead R."/>
            <person name="Young S."/>
            <person name="Zeng Q."/>
            <person name="Koehrsen M."/>
            <person name="Alvarado L."/>
            <person name="Berlin A."/>
            <person name="Chapman S.B."/>
            <person name="Chen Z."/>
            <person name="Freedman E."/>
            <person name="Gellesch M."/>
            <person name="Goldberg J."/>
            <person name="Griggs A."/>
            <person name="Gujja S."/>
            <person name="Heilman E.R."/>
            <person name="Heiman D."/>
            <person name="Hepburn T."/>
            <person name="Howarth C."/>
            <person name="Jen D."/>
            <person name="Larson L."/>
            <person name="Mehta T."/>
            <person name="Neiman D."/>
            <person name="Pearson M."/>
            <person name="Roberts A."/>
            <person name="Saif S."/>
            <person name="Shea T."/>
            <person name="Shenoy N."/>
            <person name="Sisk P."/>
            <person name="Stolte C."/>
            <person name="Sykes S."/>
            <person name="Walk T."/>
            <person name="White J."/>
            <person name="Yandava C."/>
            <person name="Haas B."/>
            <person name="Nusbaum C."/>
            <person name="Birren B."/>
        </authorList>
    </citation>
    <scope>NUCLEOTIDE SEQUENCE [LARGE SCALE GENOMIC DNA]</scope>
    <source>
        <strain evidence="3">R3-111a-1</strain>
    </source>
</reference>
<dbReference type="Proteomes" id="UP000006039">
    <property type="component" value="Unassembled WGS sequence"/>
</dbReference>
<reference evidence="2" key="4">
    <citation type="journal article" date="2015" name="G3 (Bethesda)">
        <title>Genome sequences of three phytopathogenic species of the Magnaporthaceae family of fungi.</title>
        <authorList>
            <person name="Okagaki L.H."/>
            <person name="Nunes C.C."/>
            <person name="Sailsbery J."/>
            <person name="Clay B."/>
            <person name="Brown D."/>
            <person name="John T."/>
            <person name="Oh Y."/>
            <person name="Young N."/>
            <person name="Fitzgerald M."/>
            <person name="Haas B.J."/>
            <person name="Zeng Q."/>
            <person name="Young S."/>
            <person name="Adiconis X."/>
            <person name="Fan L."/>
            <person name="Levin J.Z."/>
            <person name="Mitchell T.K."/>
            <person name="Okubara P.A."/>
            <person name="Farman M.L."/>
            <person name="Kohn L.M."/>
            <person name="Birren B."/>
            <person name="Ma L.-J."/>
            <person name="Dean R.A."/>
        </authorList>
    </citation>
    <scope>NUCLEOTIDE SEQUENCE</scope>
    <source>
        <strain evidence="2">R3-111a-1</strain>
    </source>
</reference>